<dbReference type="GO" id="GO:0006412">
    <property type="term" value="P:translation"/>
    <property type="evidence" value="ECO:0007669"/>
    <property type="project" value="UniProtKB-UniRule"/>
</dbReference>
<dbReference type="SUPFAM" id="SSF54211">
    <property type="entry name" value="Ribosomal protein S5 domain 2-like"/>
    <property type="match status" value="1"/>
</dbReference>
<dbReference type="InterPro" id="IPR023035">
    <property type="entry name" value="Ribosomal_uS9_bac/plastid"/>
</dbReference>
<dbReference type="InterPro" id="IPR020568">
    <property type="entry name" value="Ribosomal_Su5_D2-typ_SF"/>
</dbReference>
<proteinExistence type="inferred from homology"/>
<evidence type="ECO:0000256" key="4">
    <source>
        <dbReference type="ARBA" id="ARBA00035259"/>
    </source>
</evidence>
<protein>
    <recommendedName>
        <fullName evidence="4 5">Small ribosomal subunit protein uS9</fullName>
    </recommendedName>
</protein>
<dbReference type="Pfam" id="PF00380">
    <property type="entry name" value="Ribosomal_S9"/>
    <property type="match status" value="1"/>
</dbReference>
<dbReference type="HAMAP" id="MF_00532_B">
    <property type="entry name" value="Ribosomal_uS9_B"/>
    <property type="match status" value="1"/>
</dbReference>
<name>E8ZIX3_MYCHL</name>
<evidence type="ECO:0000256" key="2">
    <source>
        <dbReference type="ARBA" id="ARBA00022980"/>
    </source>
</evidence>
<evidence type="ECO:0000313" key="7">
    <source>
        <dbReference type="EMBL" id="CBY93094.1"/>
    </source>
</evidence>
<evidence type="ECO:0000256" key="3">
    <source>
        <dbReference type="ARBA" id="ARBA00023274"/>
    </source>
</evidence>
<organism evidence="7 8">
    <name type="scientific">Mycoplasma haemofelis (strain Langford 1)</name>
    <name type="common">Haemobartonella felis</name>
    <dbReference type="NCBI Taxonomy" id="941640"/>
    <lineage>
        <taxon>Bacteria</taxon>
        <taxon>Bacillati</taxon>
        <taxon>Mycoplasmatota</taxon>
        <taxon>Mollicutes</taxon>
        <taxon>Mycoplasmataceae</taxon>
        <taxon>Mycoplasma</taxon>
    </lineage>
</organism>
<dbReference type="NCBIfam" id="NF001099">
    <property type="entry name" value="PRK00132.1"/>
    <property type="match status" value="1"/>
</dbReference>
<dbReference type="InterPro" id="IPR000754">
    <property type="entry name" value="Ribosomal_uS9"/>
</dbReference>
<dbReference type="HOGENOM" id="CLU_046483_2_1_14"/>
<dbReference type="Proteomes" id="UP000008637">
    <property type="component" value="Chromosome"/>
</dbReference>
<dbReference type="GO" id="GO:0003735">
    <property type="term" value="F:structural constituent of ribosome"/>
    <property type="evidence" value="ECO:0007669"/>
    <property type="project" value="InterPro"/>
</dbReference>
<evidence type="ECO:0000256" key="1">
    <source>
        <dbReference type="ARBA" id="ARBA00005251"/>
    </source>
</evidence>
<dbReference type="InterPro" id="IPR020574">
    <property type="entry name" value="Ribosomal_uS9_CS"/>
</dbReference>
<evidence type="ECO:0000313" key="8">
    <source>
        <dbReference type="Proteomes" id="UP000008637"/>
    </source>
</evidence>
<dbReference type="PROSITE" id="PS00360">
    <property type="entry name" value="RIBOSOMAL_S9"/>
    <property type="match status" value="1"/>
</dbReference>
<dbReference type="Gene3D" id="3.30.230.10">
    <property type="match status" value="1"/>
</dbReference>
<dbReference type="KEGG" id="mha:HF1_10860"/>
<evidence type="ECO:0000256" key="5">
    <source>
        <dbReference type="HAMAP-Rule" id="MF_00532"/>
    </source>
</evidence>
<dbReference type="GO" id="GO:0022627">
    <property type="term" value="C:cytosolic small ribosomal subunit"/>
    <property type="evidence" value="ECO:0007669"/>
    <property type="project" value="TreeGrafter"/>
</dbReference>
<dbReference type="EMBL" id="FR773153">
    <property type="protein sequence ID" value="CBY93094.1"/>
    <property type="molecule type" value="Genomic_DNA"/>
</dbReference>
<dbReference type="AlphaFoldDB" id="E8ZIX3"/>
<sequence length="140" mass="15677">MSASKNYFGFGSRKEAVAKVRLLAGGTGNIEVRVGNVRKNSVREVKEYFKSDFLIQDFMYPLTLTNNDKKFDLVVNVRGGGISAQAGAIRLGIARALLESDFAVKQALKSYGLLTQNRKYKERKKIGKRGARRSPQFTKR</sequence>
<keyword evidence="8" id="KW-1185">Reference proteome</keyword>
<accession>E8ZIX3</accession>
<dbReference type="PANTHER" id="PTHR21569:SF1">
    <property type="entry name" value="SMALL RIBOSOMAL SUBUNIT PROTEIN US9M"/>
    <property type="match status" value="1"/>
</dbReference>
<dbReference type="OrthoDB" id="9803965at2"/>
<dbReference type="PANTHER" id="PTHR21569">
    <property type="entry name" value="RIBOSOMAL PROTEIN S9"/>
    <property type="match status" value="1"/>
</dbReference>
<keyword evidence="3 5" id="KW-0687">Ribonucleoprotein</keyword>
<evidence type="ECO:0000256" key="6">
    <source>
        <dbReference type="RuleBase" id="RU003815"/>
    </source>
</evidence>
<gene>
    <name evidence="5 7" type="primary">rpsI</name>
    <name evidence="7" type="ORF">HF1_10860</name>
</gene>
<dbReference type="InterPro" id="IPR014721">
    <property type="entry name" value="Ribsml_uS5_D2-typ_fold_subgr"/>
</dbReference>
<reference evidence="7 8" key="1">
    <citation type="journal article" date="2011" name="J. Bacteriol.">
        <title>Complete genome sequence of Mycoplasma haemofelis, a hemotropic mycoplasma.</title>
        <authorList>
            <person name="Barker E.N."/>
            <person name="Helps C.R."/>
            <person name="Peters I.R."/>
            <person name="Darby A.C."/>
            <person name="Radford A.D."/>
            <person name="Tasker S."/>
        </authorList>
    </citation>
    <scope>NUCLEOTIDE SEQUENCE [LARGE SCALE GENOMIC DNA]</scope>
    <source>
        <strain evidence="7 8">Langford 1</strain>
    </source>
</reference>
<dbReference type="GO" id="GO:0003723">
    <property type="term" value="F:RNA binding"/>
    <property type="evidence" value="ECO:0007669"/>
    <property type="project" value="TreeGrafter"/>
</dbReference>
<comment type="similarity">
    <text evidence="1 5 6">Belongs to the universal ribosomal protein uS9 family.</text>
</comment>
<keyword evidence="2 5" id="KW-0689">Ribosomal protein</keyword>